<dbReference type="AlphaFoldDB" id="A0A914MW77"/>
<evidence type="ECO:0000313" key="1">
    <source>
        <dbReference type="Proteomes" id="UP000887563"/>
    </source>
</evidence>
<dbReference type="WBParaSite" id="Minc3s02918g32058">
    <property type="protein sequence ID" value="Minc3s02918g32058"/>
    <property type="gene ID" value="Minc3s02918g32058"/>
</dbReference>
<keyword evidence="1" id="KW-1185">Reference proteome</keyword>
<name>A0A914MW77_MELIC</name>
<proteinExistence type="predicted"/>
<protein>
    <submittedName>
        <fullName evidence="2">Uncharacterized protein</fullName>
    </submittedName>
</protein>
<evidence type="ECO:0000313" key="2">
    <source>
        <dbReference type="WBParaSite" id="Minc3s02918g32058"/>
    </source>
</evidence>
<organism evidence="1 2">
    <name type="scientific">Meloidogyne incognita</name>
    <name type="common">Southern root-knot nematode worm</name>
    <name type="synonym">Oxyuris incognita</name>
    <dbReference type="NCBI Taxonomy" id="6306"/>
    <lineage>
        <taxon>Eukaryota</taxon>
        <taxon>Metazoa</taxon>
        <taxon>Ecdysozoa</taxon>
        <taxon>Nematoda</taxon>
        <taxon>Chromadorea</taxon>
        <taxon>Rhabditida</taxon>
        <taxon>Tylenchina</taxon>
        <taxon>Tylenchomorpha</taxon>
        <taxon>Tylenchoidea</taxon>
        <taxon>Meloidogynidae</taxon>
        <taxon>Meloidogyninae</taxon>
        <taxon>Meloidogyne</taxon>
        <taxon>Meloidogyne incognita group</taxon>
    </lineage>
</organism>
<sequence length="442" mass="51520">MLGQPKDIKTNPATRQFLWKMINRCPVDVDFYKRKANYDPHVLQLSANIYELGCLPRKYEKVNVNDADKRCKTVEKNYNEECEEEMWSTFIICYNSKLEGDDERIELKNKENGFGKKCKKPRQHAIEMSVCARRKSFERDNNRNEYKIGYNVYSKIGFSFTHKSFSFQNSVTITGLINKTNGFMKPPSKDNATFTIFTIKLGNEDTHFATLTGIDGKKLDYGSSAKYKINLLFSKRDGYKENSFQMIAEGNEAISLLGLDMELWIPSKSCYLTLKLDGFKFHTTTSHCDLFFTNQNFNSNRIEIWTILTNLACNSEEAKNQRLSGIEESDICVYKSDETNKMRDWNSVNLTICYYTKFGKQIKNNPKSDYAKACKTYEDDDEFGKHGIEFRVYATRIDFKRLEEEYWVKFGVDVVIGFSFSDKTFVFILSFDFCNNSRKIIM</sequence>
<accession>A0A914MW77</accession>
<dbReference type="Proteomes" id="UP000887563">
    <property type="component" value="Unplaced"/>
</dbReference>
<reference evidence="2" key="1">
    <citation type="submission" date="2022-11" db="UniProtKB">
        <authorList>
            <consortium name="WormBaseParasite"/>
        </authorList>
    </citation>
    <scope>IDENTIFICATION</scope>
</reference>